<dbReference type="AlphaFoldDB" id="A0A9X1X1C2"/>
<evidence type="ECO:0000256" key="4">
    <source>
        <dbReference type="ARBA" id="ARBA00022475"/>
    </source>
</evidence>
<name>A0A9X1X1C2_9SPHI</name>
<evidence type="ECO:0000313" key="11">
    <source>
        <dbReference type="EMBL" id="MCJ8208195.1"/>
    </source>
</evidence>
<dbReference type="RefSeq" id="WP_245128030.1">
    <property type="nucleotide sequence ID" value="NZ_JALJEJ010000001.1"/>
</dbReference>
<dbReference type="InterPro" id="IPR006260">
    <property type="entry name" value="TonB/TolA_C"/>
</dbReference>
<dbReference type="InterPro" id="IPR037682">
    <property type="entry name" value="TonB_C"/>
</dbReference>
<keyword evidence="7" id="KW-0653">Protein transport</keyword>
<dbReference type="GO" id="GO:0098797">
    <property type="term" value="C:plasma membrane protein complex"/>
    <property type="evidence" value="ECO:0007669"/>
    <property type="project" value="TreeGrafter"/>
</dbReference>
<reference evidence="11" key="1">
    <citation type="submission" date="2022-04" db="EMBL/GenBank/DDBJ databases">
        <title>Mucilaginibacter sp. RS28 isolated from freshwater.</title>
        <authorList>
            <person name="Ko S.-R."/>
        </authorList>
    </citation>
    <scope>NUCLEOTIDE SEQUENCE</scope>
    <source>
        <strain evidence="11">RS28</strain>
    </source>
</reference>
<dbReference type="SUPFAM" id="SSF82185">
    <property type="entry name" value="Histone H3 K4-specific methyltransferase SET7/9 N-terminal domain"/>
    <property type="match status" value="1"/>
</dbReference>
<dbReference type="Proteomes" id="UP001139450">
    <property type="component" value="Unassembled WGS sequence"/>
</dbReference>
<evidence type="ECO:0000313" key="12">
    <source>
        <dbReference type="Proteomes" id="UP001139450"/>
    </source>
</evidence>
<feature type="domain" description="TonB C-terminal" evidence="10">
    <location>
        <begin position="237"/>
        <end position="327"/>
    </location>
</feature>
<comment type="similarity">
    <text evidence="2">Belongs to the TonB family.</text>
</comment>
<keyword evidence="6" id="KW-0812">Transmembrane</keyword>
<dbReference type="InterPro" id="IPR051045">
    <property type="entry name" value="TonB-dependent_transducer"/>
</dbReference>
<dbReference type="NCBIfam" id="TIGR01352">
    <property type="entry name" value="tonB_Cterm"/>
    <property type="match status" value="1"/>
</dbReference>
<accession>A0A9X1X1C2</accession>
<dbReference type="PANTHER" id="PTHR33446">
    <property type="entry name" value="PROTEIN TONB-RELATED"/>
    <property type="match status" value="1"/>
</dbReference>
<evidence type="ECO:0000256" key="8">
    <source>
        <dbReference type="ARBA" id="ARBA00022989"/>
    </source>
</evidence>
<evidence type="ECO:0000256" key="3">
    <source>
        <dbReference type="ARBA" id="ARBA00022448"/>
    </source>
</evidence>
<evidence type="ECO:0000259" key="10">
    <source>
        <dbReference type="PROSITE" id="PS52015"/>
    </source>
</evidence>
<sequence>MRSAYLTLLFLLFTLVTFAQKPKRRNIYFYKNDNTRVESADSADYIQIVSEPDSGSQLYNVEEFYKNDTRRLIGKSTRINPVRLDGTVAMFYPNGNKKMYAEYTDGFLSGKVYQYYPNGKRYIIKEYVVDQKELAIKAYLANRDSIITSVFDSTGKPLAENGNGQYVRYLNNFKDIGEQATIKDGHFDGKLSGFDERGKITFEETYDHGKLISGFSTDSAGVKYLYQQRYVSGQYPGGLSALGRYLGMNIRYPDEARRANIQGTVAIRFTIRRDGTVDDLKVLNPVSPELDQEALRVVEKMPKWNKGYAYGRPVPFSYVVPVSFRLQ</sequence>
<keyword evidence="3" id="KW-0813">Transport</keyword>
<comment type="caution">
    <text evidence="11">The sequence shown here is derived from an EMBL/GenBank/DDBJ whole genome shotgun (WGS) entry which is preliminary data.</text>
</comment>
<keyword evidence="12" id="KW-1185">Reference proteome</keyword>
<keyword evidence="5" id="KW-0997">Cell inner membrane</keyword>
<dbReference type="GO" id="GO:0015031">
    <property type="term" value="P:protein transport"/>
    <property type="evidence" value="ECO:0007669"/>
    <property type="project" value="UniProtKB-KW"/>
</dbReference>
<keyword evidence="8" id="KW-1133">Transmembrane helix</keyword>
<dbReference type="EMBL" id="JALJEJ010000001">
    <property type="protein sequence ID" value="MCJ8208195.1"/>
    <property type="molecule type" value="Genomic_DNA"/>
</dbReference>
<dbReference type="Gene3D" id="3.30.1150.10">
    <property type="match status" value="1"/>
</dbReference>
<evidence type="ECO:0000256" key="7">
    <source>
        <dbReference type="ARBA" id="ARBA00022927"/>
    </source>
</evidence>
<evidence type="ECO:0000256" key="6">
    <source>
        <dbReference type="ARBA" id="ARBA00022692"/>
    </source>
</evidence>
<evidence type="ECO:0000256" key="1">
    <source>
        <dbReference type="ARBA" id="ARBA00004383"/>
    </source>
</evidence>
<gene>
    <name evidence="11" type="ORF">MUY27_00655</name>
</gene>
<comment type="subcellular location">
    <subcellularLocation>
        <location evidence="1">Cell inner membrane</location>
        <topology evidence="1">Single-pass membrane protein</topology>
        <orientation evidence="1">Periplasmic side</orientation>
    </subcellularLocation>
</comment>
<evidence type="ECO:0000256" key="2">
    <source>
        <dbReference type="ARBA" id="ARBA00006555"/>
    </source>
</evidence>
<evidence type="ECO:0000256" key="5">
    <source>
        <dbReference type="ARBA" id="ARBA00022519"/>
    </source>
</evidence>
<keyword evidence="4" id="KW-1003">Cell membrane</keyword>
<dbReference type="SUPFAM" id="SSF74653">
    <property type="entry name" value="TolA/TonB C-terminal domain"/>
    <property type="match status" value="1"/>
</dbReference>
<dbReference type="Pfam" id="PF03544">
    <property type="entry name" value="TonB_C"/>
    <property type="match status" value="1"/>
</dbReference>
<dbReference type="GO" id="GO:0055085">
    <property type="term" value="P:transmembrane transport"/>
    <property type="evidence" value="ECO:0007669"/>
    <property type="project" value="InterPro"/>
</dbReference>
<proteinExistence type="inferred from homology"/>
<dbReference type="PANTHER" id="PTHR33446:SF2">
    <property type="entry name" value="PROTEIN TONB"/>
    <property type="match status" value="1"/>
</dbReference>
<evidence type="ECO:0000256" key="9">
    <source>
        <dbReference type="ARBA" id="ARBA00023136"/>
    </source>
</evidence>
<dbReference type="GO" id="GO:0031992">
    <property type="term" value="F:energy transducer activity"/>
    <property type="evidence" value="ECO:0007669"/>
    <property type="project" value="TreeGrafter"/>
</dbReference>
<dbReference type="Gene3D" id="2.20.110.10">
    <property type="entry name" value="Histone H3 K4-specific methyltransferase SET7/9 N-terminal domain"/>
    <property type="match status" value="1"/>
</dbReference>
<protein>
    <submittedName>
        <fullName evidence="11">TonB family protein</fullName>
    </submittedName>
</protein>
<dbReference type="PROSITE" id="PS52015">
    <property type="entry name" value="TONB_CTD"/>
    <property type="match status" value="1"/>
</dbReference>
<keyword evidence="9" id="KW-0472">Membrane</keyword>
<organism evidence="11 12">
    <name type="scientific">Mucilaginibacter straminoryzae</name>
    <dbReference type="NCBI Taxonomy" id="2932774"/>
    <lineage>
        <taxon>Bacteria</taxon>
        <taxon>Pseudomonadati</taxon>
        <taxon>Bacteroidota</taxon>
        <taxon>Sphingobacteriia</taxon>
        <taxon>Sphingobacteriales</taxon>
        <taxon>Sphingobacteriaceae</taxon>
        <taxon>Mucilaginibacter</taxon>
    </lineage>
</organism>